<keyword evidence="5" id="KW-0687">Ribonucleoprotein</keyword>
<evidence type="ECO:0000256" key="2">
    <source>
        <dbReference type="ARBA" id="ARBA00007594"/>
    </source>
</evidence>
<sequence length="92" mass="10346">MPFFKVTLIRSAIGLPEKKIGVLKALGLRKRMRTVYHDVNPATAGQLMKVKELIALSTANQKLTRRQIHEHRQPPTGFVVEKSRLVTKAEGT</sequence>
<protein>
    <recommendedName>
        <fullName evidence="6">Large ribosomal subunit protein uL30m</fullName>
    </recommendedName>
</protein>
<dbReference type="SUPFAM" id="SSF55129">
    <property type="entry name" value="Ribosomal protein L30p/L7e"/>
    <property type="match status" value="1"/>
</dbReference>
<dbReference type="GO" id="GO:0006412">
    <property type="term" value="P:translation"/>
    <property type="evidence" value="ECO:0007669"/>
    <property type="project" value="InterPro"/>
</dbReference>
<comment type="subcellular location">
    <subcellularLocation>
        <location evidence="1">Mitochondrion</location>
    </subcellularLocation>
</comment>
<proteinExistence type="inferred from homology"/>
<evidence type="ECO:0000313" key="9">
    <source>
        <dbReference type="EMBL" id="EWC47595.1"/>
    </source>
</evidence>
<evidence type="ECO:0000256" key="1">
    <source>
        <dbReference type="ARBA" id="ARBA00004173"/>
    </source>
</evidence>
<feature type="domain" description="Large ribosomal subunit protein uL30-like ferredoxin-like fold" evidence="8">
    <location>
        <begin position="4"/>
        <end position="54"/>
    </location>
</feature>
<dbReference type="FunFam" id="3.30.1390.20:FF:000010">
    <property type="entry name" value="Large subunit ribosomal protein L30"/>
    <property type="match status" value="1"/>
</dbReference>
<dbReference type="HOGENOM" id="CLU_131047_0_2_1"/>
<dbReference type="GO" id="GO:0015934">
    <property type="term" value="C:large ribosomal subunit"/>
    <property type="evidence" value="ECO:0007669"/>
    <property type="project" value="InterPro"/>
</dbReference>
<evidence type="ECO:0000256" key="5">
    <source>
        <dbReference type="ARBA" id="ARBA00023274"/>
    </source>
</evidence>
<dbReference type="GO" id="GO:0003735">
    <property type="term" value="F:structural constituent of ribosome"/>
    <property type="evidence" value="ECO:0007669"/>
    <property type="project" value="InterPro"/>
</dbReference>
<evidence type="ECO:0000256" key="6">
    <source>
        <dbReference type="ARBA" id="ARBA00035281"/>
    </source>
</evidence>
<comment type="function">
    <text evidence="7">Component of the mitochondrial ribosome (mitoribosome), a dedicated translation machinery responsible for the synthesis of mitochondrial genome-encoded proteins, including at least some of the essential transmembrane subunits of the mitochondrial respiratory chain. The mitoribosomes are attached to the mitochondrial inner membrane and translation products are cotranslationally integrated into the membrane.</text>
</comment>
<dbReference type="InterPro" id="IPR036919">
    <property type="entry name" value="Ribo_uL30_ferredoxin-like_sf"/>
</dbReference>
<dbReference type="NCBIfam" id="TIGR01308">
    <property type="entry name" value="rpmD_bact"/>
    <property type="match status" value="1"/>
</dbReference>
<dbReference type="EMBL" id="KI966409">
    <property type="protein sequence ID" value="EWC47595.1"/>
    <property type="molecule type" value="Genomic_DNA"/>
</dbReference>
<keyword evidence="4" id="KW-0496">Mitochondrion</keyword>
<reference evidence="9 10" key="1">
    <citation type="submission" date="2013-05" db="EMBL/GenBank/DDBJ databases">
        <title>Drechslerella stenobrocha genome reveals carnivorous origination and mechanical trapping mechanism of predatory fungi.</title>
        <authorList>
            <person name="Liu X."/>
            <person name="Zhang W."/>
            <person name="Liu K."/>
        </authorList>
    </citation>
    <scope>NUCLEOTIDE SEQUENCE [LARGE SCALE GENOMIC DNA]</scope>
    <source>
        <strain evidence="9 10">248</strain>
    </source>
</reference>
<dbReference type="AlphaFoldDB" id="W7IEY8"/>
<dbReference type="PANTHER" id="PTHR15892">
    <property type="entry name" value="MITOCHONDRIAL RIBOSOMAL PROTEIN L30"/>
    <property type="match status" value="1"/>
</dbReference>
<evidence type="ECO:0000256" key="4">
    <source>
        <dbReference type="ARBA" id="ARBA00023128"/>
    </source>
</evidence>
<dbReference type="InterPro" id="IPR016082">
    <property type="entry name" value="Ribosomal_uL30_ferredoxin-like"/>
</dbReference>
<gene>
    <name evidence="9" type="ORF">DRE_03215</name>
</gene>
<dbReference type="Gene3D" id="3.30.1390.20">
    <property type="entry name" value="Ribosomal protein L30, ferredoxin-like fold domain"/>
    <property type="match status" value="1"/>
</dbReference>
<dbReference type="Proteomes" id="UP000024837">
    <property type="component" value="Unassembled WGS sequence"/>
</dbReference>
<dbReference type="PANTHER" id="PTHR15892:SF2">
    <property type="entry name" value="LARGE RIBOSOMAL SUBUNIT PROTEIN UL30M"/>
    <property type="match status" value="1"/>
</dbReference>
<dbReference type="Pfam" id="PF00327">
    <property type="entry name" value="Ribosomal_L30"/>
    <property type="match status" value="1"/>
</dbReference>
<organism evidence="9 10">
    <name type="scientific">Drechslerella stenobrocha 248</name>
    <dbReference type="NCBI Taxonomy" id="1043628"/>
    <lineage>
        <taxon>Eukaryota</taxon>
        <taxon>Fungi</taxon>
        <taxon>Dikarya</taxon>
        <taxon>Ascomycota</taxon>
        <taxon>Pezizomycotina</taxon>
        <taxon>Orbiliomycetes</taxon>
        <taxon>Orbiliales</taxon>
        <taxon>Orbiliaceae</taxon>
        <taxon>Drechslerella</taxon>
    </lineage>
</organism>
<evidence type="ECO:0000256" key="7">
    <source>
        <dbReference type="ARBA" id="ARBA00037226"/>
    </source>
</evidence>
<evidence type="ECO:0000259" key="8">
    <source>
        <dbReference type="Pfam" id="PF00327"/>
    </source>
</evidence>
<dbReference type="InterPro" id="IPR005996">
    <property type="entry name" value="Ribosomal_uL30_bac-type"/>
</dbReference>
<keyword evidence="10" id="KW-1185">Reference proteome</keyword>
<dbReference type="OrthoDB" id="509901at2759"/>
<accession>W7IEY8</accession>
<comment type="similarity">
    <text evidence="2">Belongs to the universal ribosomal protein uL30 family.</text>
</comment>
<dbReference type="GO" id="GO:0005739">
    <property type="term" value="C:mitochondrion"/>
    <property type="evidence" value="ECO:0007669"/>
    <property type="project" value="UniProtKB-SubCell"/>
</dbReference>
<evidence type="ECO:0000256" key="3">
    <source>
        <dbReference type="ARBA" id="ARBA00022980"/>
    </source>
</evidence>
<dbReference type="CDD" id="cd01658">
    <property type="entry name" value="Ribosomal_L30"/>
    <property type="match status" value="1"/>
</dbReference>
<keyword evidence="3" id="KW-0689">Ribosomal protein</keyword>
<evidence type="ECO:0000313" key="10">
    <source>
        <dbReference type="Proteomes" id="UP000024837"/>
    </source>
</evidence>
<name>W7IEY8_9PEZI</name>